<reference evidence="4 5" key="1">
    <citation type="submission" date="2024-05" db="EMBL/GenBank/DDBJ databases">
        <authorList>
            <person name="Wallberg A."/>
        </authorList>
    </citation>
    <scope>NUCLEOTIDE SEQUENCE [LARGE SCALE GENOMIC DNA]</scope>
</reference>
<evidence type="ECO:0000256" key="2">
    <source>
        <dbReference type="SAM" id="MobiDB-lite"/>
    </source>
</evidence>
<dbReference type="Pfam" id="PF13347">
    <property type="entry name" value="MFS_2"/>
    <property type="match status" value="1"/>
</dbReference>
<feature type="transmembrane region" description="Helical" evidence="3">
    <location>
        <begin position="329"/>
        <end position="354"/>
    </location>
</feature>
<dbReference type="Proteomes" id="UP001497623">
    <property type="component" value="Unassembled WGS sequence"/>
</dbReference>
<evidence type="ECO:0000256" key="1">
    <source>
        <dbReference type="ARBA" id="ARBA00008335"/>
    </source>
</evidence>
<dbReference type="GO" id="GO:0008643">
    <property type="term" value="P:carbohydrate transport"/>
    <property type="evidence" value="ECO:0007669"/>
    <property type="project" value="InterPro"/>
</dbReference>
<keyword evidence="3" id="KW-0472">Membrane</keyword>
<keyword evidence="3" id="KW-1133">Transmembrane helix</keyword>
<dbReference type="PANTHER" id="PTHR11328:SF28">
    <property type="entry name" value="MAJOR FACILITATOR SUPERFAMILY DOMAIN-CONTAINING PROTEIN 12"/>
    <property type="match status" value="1"/>
</dbReference>
<feature type="transmembrane region" description="Helical" evidence="3">
    <location>
        <begin position="420"/>
        <end position="440"/>
    </location>
</feature>
<comment type="caution">
    <text evidence="4">The sequence shown here is derived from an EMBL/GenBank/DDBJ whole genome shotgun (WGS) entry which is preliminary data.</text>
</comment>
<dbReference type="CDD" id="cd17491">
    <property type="entry name" value="MFS_MFSD12"/>
    <property type="match status" value="1"/>
</dbReference>
<feature type="transmembrane region" description="Helical" evidence="3">
    <location>
        <begin position="198"/>
        <end position="217"/>
    </location>
</feature>
<evidence type="ECO:0000313" key="4">
    <source>
        <dbReference type="EMBL" id="CAL4065747.1"/>
    </source>
</evidence>
<evidence type="ECO:0008006" key="6">
    <source>
        <dbReference type="Google" id="ProtNLM"/>
    </source>
</evidence>
<evidence type="ECO:0000313" key="5">
    <source>
        <dbReference type="Proteomes" id="UP001497623"/>
    </source>
</evidence>
<feature type="compositionally biased region" description="Polar residues" evidence="2">
    <location>
        <begin position="451"/>
        <end position="468"/>
    </location>
</feature>
<protein>
    <recommendedName>
        <fullName evidence="6">Major facilitator superfamily domain-containing protein 12</fullName>
    </recommendedName>
</protein>
<dbReference type="FunFam" id="1.20.1250.20:FF:000431">
    <property type="entry name" value="Predicted protein"/>
    <property type="match status" value="1"/>
</dbReference>
<keyword evidence="5" id="KW-1185">Reference proteome</keyword>
<dbReference type="GO" id="GO:0015293">
    <property type="term" value="F:symporter activity"/>
    <property type="evidence" value="ECO:0007669"/>
    <property type="project" value="InterPro"/>
</dbReference>
<dbReference type="PANTHER" id="PTHR11328">
    <property type="entry name" value="MAJOR FACILITATOR SUPERFAMILY DOMAIN-CONTAINING PROTEIN"/>
    <property type="match status" value="1"/>
</dbReference>
<feature type="compositionally biased region" description="Basic and acidic residues" evidence="2">
    <location>
        <begin position="526"/>
        <end position="542"/>
    </location>
</feature>
<keyword evidence="3" id="KW-0812">Transmembrane</keyword>
<dbReference type="Gene3D" id="1.20.1250.20">
    <property type="entry name" value="MFS general substrate transporter like domains"/>
    <property type="match status" value="2"/>
</dbReference>
<comment type="similarity">
    <text evidence="1">Belongs to the major facilitator superfamily.</text>
</comment>
<feature type="region of interest" description="Disordered" evidence="2">
    <location>
        <begin position="446"/>
        <end position="518"/>
    </location>
</feature>
<dbReference type="AlphaFoldDB" id="A0AAV2PY14"/>
<organism evidence="4 5">
    <name type="scientific">Meganyctiphanes norvegica</name>
    <name type="common">Northern krill</name>
    <name type="synonym">Thysanopoda norvegica</name>
    <dbReference type="NCBI Taxonomy" id="48144"/>
    <lineage>
        <taxon>Eukaryota</taxon>
        <taxon>Metazoa</taxon>
        <taxon>Ecdysozoa</taxon>
        <taxon>Arthropoda</taxon>
        <taxon>Crustacea</taxon>
        <taxon>Multicrustacea</taxon>
        <taxon>Malacostraca</taxon>
        <taxon>Eumalacostraca</taxon>
        <taxon>Eucarida</taxon>
        <taxon>Euphausiacea</taxon>
        <taxon>Euphausiidae</taxon>
        <taxon>Meganyctiphanes</taxon>
    </lineage>
</organism>
<feature type="transmembrane region" description="Helical" evidence="3">
    <location>
        <begin position="43"/>
        <end position="64"/>
    </location>
</feature>
<dbReference type="InterPro" id="IPR036259">
    <property type="entry name" value="MFS_trans_sf"/>
</dbReference>
<dbReference type="InterPro" id="IPR039672">
    <property type="entry name" value="MFS_2"/>
</dbReference>
<feature type="transmembrane region" description="Helical" evidence="3">
    <location>
        <begin position="255"/>
        <end position="276"/>
    </location>
</feature>
<feature type="transmembrane region" description="Helical" evidence="3">
    <location>
        <begin position="288"/>
        <end position="308"/>
    </location>
</feature>
<feature type="compositionally biased region" description="Polar residues" evidence="2">
    <location>
        <begin position="494"/>
        <end position="514"/>
    </location>
</feature>
<name>A0AAV2PY14_MEGNR</name>
<dbReference type="SUPFAM" id="SSF103473">
    <property type="entry name" value="MFS general substrate transporter"/>
    <property type="match status" value="1"/>
</dbReference>
<feature type="region of interest" description="Disordered" evidence="2">
    <location>
        <begin position="523"/>
        <end position="542"/>
    </location>
</feature>
<proteinExistence type="inferred from homology"/>
<sequence length="542" mass="59869">MALSITTLFGYGVGHVLNDLCSAMWFTYLLIFFHHVLQFNNQLAGVVLLIGQIADGLGTTFVGAEADRTDDTKFCMKYGRRKTWHLVGCICVICAFPFIFLGCIGCGNASDLAQVIYFAPFVIIFQFGWAATQISHLSLIPSITQDVNDRTVLNSIRYAFTVSSNITVYLITWVVLGLGTGGGDSTVGPEDAASFRLIVFIVLGIGFVFVLLFHLLVKENNVASYTSIPDSEDCIPHCQMSWGDWFKEPQFYQIAVLYMSTRLFCNLTQAYVPIYLQDTLHLPEESVAYIPLVMYVSGFLTAIAMKPVNKHLGRKVMHLYRSLLSAKKCLWGFIRNNPIFIFNYFYVAFILLSVEKTGMKVNSLFIHPIICSPNVESGAFVYGAMSFTDKISNGLAVMLVQSYTPCSNCCSSCGHYYRNVLAYVCSGFTIMGLLATLTLLPMKVGQRHRNSGSPERTSIYSESTSYGTISPDVRSATSGYSSTSVRSGADEIIDTQSASSSPSLRCRGQASNRPNIDCETEQAINAKEKDEVHKEDGNIVVP</sequence>
<feature type="transmembrane region" description="Helical" evidence="3">
    <location>
        <begin position="84"/>
        <end position="110"/>
    </location>
</feature>
<gene>
    <name evidence="4" type="ORF">MNOR_LOCUS5036</name>
</gene>
<feature type="transmembrane region" description="Helical" evidence="3">
    <location>
        <begin position="116"/>
        <end position="137"/>
    </location>
</feature>
<feature type="transmembrane region" description="Helical" evidence="3">
    <location>
        <begin position="158"/>
        <end position="178"/>
    </location>
</feature>
<evidence type="ECO:0000256" key="3">
    <source>
        <dbReference type="SAM" id="Phobius"/>
    </source>
</evidence>
<feature type="non-terminal residue" evidence="4">
    <location>
        <position position="542"/>
    </location>
</feature>
<accession>A0AAV2PY14</accession>
<dbReference type="GO" id="GO:0005886">
    <property type="term" value="C:plasma membrane"/>
    <property type="evidence" value="ECO:0007669"/>
    <property type="project" value="TreeGrafter"/>
</dbReference>
<feature type="compositionally biased region" description="Polar residues" evidence="2">
    <location>
        <begin position="475"/>
        <end position="486"/>
    </location>
</feature>
<dbReference type="EMBL" id="CAXKWB010001892">
    <property type="protein sequence ID" value="CAL4065747.1"/>
    <property type="molecule type" value="Genomic_DNA"/>
</dbReference>